<comment type="caution">
    <text evidence="4">The sequence shown here is derived from an EMBL/GenBank/DDBJ whole genome shotgun (WGS) entry which is preliminary data.</text>
</comment>
<dbReference type="InterPro" id="IPR036291">
    <property type="entry name" value="NAD(P)-bd_dom_sf"/>
</dbReference>
<dbReference type="AlphaFoldDB" id="A0A2T4ULG5"/>
<evidence type="ECO:0000256" key="1">
    <source>
        <dbReference type="ARBA" id="ARBA00006484"/>
    </source>
</evidence>
<dbReference type="PROSITE" id="PS00061">
    <property type="entry name" value="ADH_SHORT"/>
    <property type="match status" value="1"/>
</dbReference>
<dbReference type="CDD" id="cd05233">
    <property type="entry name" value="SDR_c"/>
    <property type="match status" value="1"/>
</dbReference>
<reference evidence="4 5" key="1">
    <citation type="submission" date="2018-03" db="EMBL/GenBank/DDBJ databases">
        <title>Aquarubrobacter algicola gen. nov., sp. nov., a novel actinobacterium isolated from shallow eutrophic lake during the end of cyanobacterial harmful algal blooms.</title>
        <authorList>
            <person name="Chun S.J."/>
        </authorList>
    </citation>
    <scope>NUCLEOTIDE SEQUENCE [LARGE SCALE GENOMIC DNA]</scope>
    <source>
        <strain evidence="4 5">Seoho-28</strain>
    </source>
</reference>
<dbReference type="InterPro" id="IPR020904">
    <property type="entry name" value="Sc_DH/Rdtase_CS"/>
</dbReference>
<dbReference type="RefSeq" id="WP_107568689.1">
    <property type="nucleotide sequence ID" value="NZ_PYYB01000001.1"/>
</dbReference>
<dbReference type="PANTHER" id="PTHR43639:SF1">
    <property type="entry name" value="SHORT-CHAIN DEHYDROGENASE_REDUCTASE FAMILY PROTEIN"/>
    <property type="match status" value="1"/>
</dbReference>
<evidence type="ECO:0000313" key="5">
    <source>
        <dbReference type="Proteomes" id="UP000240739"/>
    </source>
</evidence>
<dbReference type="FunFam" id="3.40.50.720:FF:000084">
    <property type="entry name" value="Short-chain dehydrogenase reductase"/>
    <property type="match status" value="1"/>
</dbReference>
<sequence>MTSIPAPFSTFDLTGRTAVITGGSRGLGRETTLAFARAGADVLISSRRVESCEALAREVRETTGRRAVVHAAHAGKWDEIDGLAAAAYAAFDRVDVLVNNAGMSPFYETPSTVTEELWRKVVDVNLTGPFRLSALIGERMVADGGGSIINVSSAAANAPHGGVIPYAAAKAGLNAMTQAYARAFGPTVRVNAVLPGAFLTDISKAWDMEEFERHAAGFALRRGGEAHEIVGTMLYLASDASSYTTGALLAVDGGYVLPGDAG</sequence>
<evidence type="ECO:0000256" key="2">
    <source>
        <dbReference type="ARBA" id="ARBA00023002"/>
    </source>
</evidence>
<accession>A0A2T4ULG5</accession>
<evidence type="ECO:0000256" key="3">
    <source>
        <dbReference type="RuleBase" id="RU000363"/>
    </source>
</evidence>
<proteinExistence type="inferred from homology"/>
<dbReference type="PRINTS" id="PR00081">
    <property type="entry name" value="GDHRDH"/>
</dbReference>
<dbReference type="OrthoDB" id="286404at2"/>
<gene>
    <name evidence="4" type="ORF">C7Y72_10505</name>
</gene>
<evidence type="ECO:0000313" key="4">
    <source>
        <dbReference type="EMBL" id="PTL60045.1"/>
    </source>
</evidence>
<dbReference type="Pfam" id="PF00106">
    <property type="entry name" value="adh_short"/>
    <property type="match status" value="1"/>
</dbReference>
<dbReference type="PANTHER" id="PTHR43639">
    <property type="entry name" value="OXIDOREDUCTASE, SHORT-CHAIN DEHYDROGENASE/REDUCTASE FAMILY (AFU_ORTHOLOGUE AFUA_5G02870)"/>
    <property type="match status" value="1"/>
</dbReference>
<keyword evidence="2" id="KW-0560">Oxidoreductase</keyword>
<name>A0A2T4ULG5_9ACTN</name>
<organism evidence="4 5">
    <name type="scientific">Paraconexibacter algicola</name>
    <dbReference type="NCBI Taxonomy" id="2133960"/>
    <lineage>
        <taxon>Bacteria</taxon>
        <taxon>Bacillati</taxon>
        <taxon>Actinomycetota</taxon>
        <taxon>Thermoleophilia</taxon>
        <taxon>Solirubrobacterales</taxon>
        <taxon>Paraconexibacteraceae</taxon>
        <taxon>Paraconexibacter</taxon>
    </lineage>
</organism>
<dbReference type="Gene3D" id="3.40.50.720">
    <property type="entry name" value="NAD(P)-binding Rossmann-like Domain"/>
    <property type="match status" value="1"/>
</dbReference>
<dbReference type="Proteomes" id="UP000240739">
    <property type="component" value="Unassembled WGS sequence"/>
</dbReference>
<dbReference type="GO" id="GO:0016491">
    <property type="term" value="F:oxidoreductase activity"/>
    <property type="evidence" value="ECO:0007669"/>
    <property type="project" value="UniProtKB-KW"/>
</dbReference>
<dbReference type="SUPFAM" id="SSF51735">
    <property type="entry name" value="NAD(P)-binding Rossmann-fold domains"/>
    <property type="match status" value="1"/>
</dbReference>
<dbReference type="EMBL" id="PYYB01000001">
    <property type="protein sequence ID" value="PTL60045.1"/>
    <property type="molecule type" value="Genomic_DNA"/>
</dbReference>
<comment type="similarity">
    <text evidence="1 3">Belongs to the short-chain dehydrogenases/reductases (SDR) family.</text>
</comment>
<dbReference type="InterPro" id="IPR002347">
    <property type="entry name" value="SDR_fam"/>
</dbReference>
<keyword evidence="5" id="KW-1185">Reference proteome</keyword>
<protein>
    <submittedName>
        <fullName evidence="4">Short-chain dehydrogenase</fullName>
    </submittedName>
</protein>
<dbReference type="PRINTS" id="PR00080">
    <property type="entry name" value="SDRFAMILY"/>
</dbReference>